<sequence length="661" mass="72288">MASFMTKKKKYKFQVSLCLEELLEVPFVSAVLFAKIRLLDGGNFQDHSSREEVRDHKVKWGANFSFPCKMSANASTGVLERCILRISVRKECKGGRSFTKLGFVDLNLAEYAGAGVTFKKALLEGYDARHRQDNSMLKFSIAMHMLSGDILFKVPSPSLKHKSIASEDPATESRTDEFSSESLGGSIASGSSGFGSLPKKRPALLSSELVIGHTLVENSVPVTVAVEGPDQVQAPEHEEVVCETGHSRNSSNTSQLSKASGYSSIHSHCHSRQSSSGDSGHIRALSHRQNRKQNGNPFLNSSNFIRVNTFPNRIRIPNTIIHEDVLNSTLETLTPVKSPENGETTRYYTPDGYHTQLSNVSGSSTDDYKTPDESLDMRTDLFSQKFTELRKSSSTSLIELNAQPNESDLLLDNNRLSADNAIKIKQTDGVLKSKSDFEIPRVSPIQKTRFRGGFFRSDNLPAFLTPILKRKSAQSTPKNPDFTSLNSLRTGTAGTDQLGTQPRGLPHRKLLEGASGGKLAPLAISPDETPTTVSSDCSQNLTIRRPSVTTNPSSSSLVLSETGSLDRAKAAYERRKKTQIQDSDTGVVSGRVENTRVNANRLIAEILKDTNLEQADDSAETSGLQLFIAKDGTAALGNHEVKSQMSTGAQVFKQVVMDDNR</sequence>
<feature type="compositionally biased region" description="Low complexity" evidence="2">
    <location>
        <begin position="544"/>
        <end position="560"/>
    </location>
</feature>
<feature type="region of interest" description="Disordered" evidence="2">
    <location>
        <begin position="471"/>
        <end position="539"/>
    </location>
</feature>
<organism evidence="4 5">
    <name type="scientific">Tribolium castaneum</name>
    <name type="common">Red flour beetle</name>
    <dbReference type="NCBI Taxonomy" id="7070"/>
    <lineage>
        <taxon>Eukaryota</taxon>
        <taxon>Metazoa</taxon>
        <taxon>Ecdysozoa</taxon>
        <taxon>Arthropoda</taxon>
        <taxon>Hexapoda</taxon>
        <taxon>Insecta</taxon>
        <taxon>Pterygota</taxon>
        <taxon>Neoptera</taxon>
        <taxon>Endopterygota</taxon>
        <taxon>Coleoptera</taxon>
        <taxon>Polyphaga</taxon>
        <taxon>Cucujiformia</taxon>
        <taxon>Tenebrionidae</taxon>
        <taxon>Tenebrionidae incertae sedis</taxon>
        <taxon>Tribolium</taxon>
    </lineage>
</organism>
<feature type="region of interest" description="Disordered" evidence="2">
    <location>
        <begin position="230"/>
        <end position="281"/>
    </location>
</feature>
<dbReference type="InterPro" id="IPR039931">
    <property type="entry name" value="EEIG1/2-like"/>
</dbReference>
<feature type="domain" description="C2 NT-type" evidence="3">
    <location>
        <begin position="3"/>
        <end position="145"/>
    </location>
</feature>
<dbReference type="PANTHER" id="PTHR21456">
    <property type="entry name" value="FAMILY WITH SEQUENCE SIMILARITY 102"/>
    <property type="match status" value="1"/>
</dbReference>
<evidence type="ECO:0000313" key="5">
    <source>
        <dbReference type="Proteomes" id="UP000007266"/>
    </source>
</evidence>
<dbReference type="AlphaFoldDB" id="A0A139WN46"/>
<feature type="compositionally biased region" description="Polar residues" evidence="2">
    <location>
        <begin position="355"/>
        <end position="365"/>
    </location>
</feature>
<reference evidence="4 5" key="2">
    <citation type="journal article" date="2010" name="Nucleic Acids Res.">
        <title>BeetleBase in 2010: revisions to provide comprehensive genomic information for Tribolium castaneum.</title>
        <authorList>
            <person name="Kim H.S."/>
            <person name="Murphy T."/>
            <person name="Xia J."/>
            <person name="Caragea D."/>
            <person name="Park Y."/>
            <person name="Beeman R.W."/>
            <person name="Lorenzen M.D."/>
            <person name="Butcher S."/>
            <person name="Manak J.R."/>
            <person name="Brown S.J."/>
        </authorList>
    </citation>
    <scope>GENOME REANNOTATION</scope>
    <source>
        <strain evidence="4 5">Georgia GA2</strain>
    </source>
</reference>
<dbReference type="InParanoid" id="A0A139WN46"/>
<dbReference type="OMA" id="QEHTVRW"/>
<evidence type="ECO:0000313" key="4">
    <source>
        <dbReference type="EMBL" id="KYB29420.1"/>
    </source>
</evidence>
<evidence type="ECO:0000256" key="2">
    <source>
        <dbReference type="SAM" id="MobiDB-lite"/>
    </source>
</evidence>
<protein>
    <submittedName>
        <fullName evidence="4">Protein FAM102A-like Protein</fullName>
    </submittedName>
</protein>
<gene>
    <name evidence="4" type="primary">AUGUSTUS-3.0.2_04825</name>
    <name evidence="4" type="ORF">TcasGA2_TC004825</name>
</gene>
<comment type="similarity">
    <text evidence="1">Belongs to the EEIG family.</text>
</comment>
<accession>A0A139WN46</accession>
<dbReference type="InterPro" id="IPR019448">
    <property type="entry name" value="NT-C2"/>
</dbReference>
<dbReference type="Pfam" id="PF10358">
    <property type="entry name" value="NT-C2"/>
    <property type="match status" value="1"/>
</dbReference>
<dbReference type="PROSITE" id="PS51840">
    <property type="entry name" value="C2_NT"/>
    <property type="match status" value="1"/>
</dbReference>
<proteinExistence type="inferred from homology"/>
<feature type="region of interest" description="Disordered" evidence="2">
    <location>
        <begin position="351"/>
        <end position="370"/>
    </location>
</feature>
<dbReference type="FunCoup" id="A0A139WN46">
    <property type="interactions" value="220"/>
</dbReference>
<feature type="compositionally biased region" description="Polar residues" evidence="2">
    <location>
        <begin position="473"/>
        <end position="500"/>
    </location>
</feature>
<feature type="compositionally biased region" description="Polar residues" evidence="2">
    <location>
        <begin position="528"/>
        <end position="539"/>
    </location>
</feature>
<name>A0A139WN46_TRICA</name>
<feature type="compositionally biased region" description="Polar residues" evidence="2">
    <location>
        <begin position="247"/>
        <end position="278"/>
    </location>
</feature>
<feature type="region of interest" description="Disordered" evidence="2">
    <location>
        <begin position="162"/>
        <end position="184"/>
    </location>
</feature>
<dbReference type="STRING" id="7070.A0A139WN46"/>
<evidence type="ECO:0000256" key="1">
    <source>
        <dbReference type="ARBA" id="ARBA00034780"/>
    </source>
</evidence>
<evidence type="ECO:0000259" key="3">
    <source>
        <dbReference type="PROSITE" id="PS51840"/>
    </source>
</evidence>
<dbReference type="Proteomes" id="UP000007266">
    <property type="component" value="Linkage group 2"/>
</dbReference>
<dbReference type="EMBL" id="KQ971311">
    <property type="protein sequence ID" value="KYB29420.1"/>
    <property type="molecule type" value="Genomic_DNA"/>
</dbReference>
<keyword evidence="5" id="KW-1185">Reference proteome</keyword>
<feature type="region of interest" description="Disordered" evidence="2">
    <location>
        <begin position="544"/>
        <end position="563"/>
    </location>
</feature>
<dbReference type="PANTHER" id="PTHR21456:SF1">
    <property type="entry name" value="C2 NT-TYPE DOMAIN-CONTAINING PROTEIN"/>
    <property type="match status" value="1"/>
</dbReference>
<reference evidence="4 5" key="1">
    <citation type="journal article" date="2008" name="Nature">
        <title>The genome of the model beetle and pest Tribolium castaneum.</title>
        <authorList>
            <consortium name="Tribolium Genome Sequencing Consortium"/>
            <person name="Richards S."/>
            <person name="Gibbs R.A."/>
            <person name="Weinstock G.M."/>
            <person name="Brown S.J."/>
            <person name="Denell R."/>
            <person name="Beeman R.W."/>
            <person name="Gibbs R."/>
            <person name="Beeman R.W."/>
            <person name="Brown S.J."/>
            <person name="Bucher G."/>
            <person name="Friedrich M."/>
            <person name="Grimmelikhuijzen C.J."/>
            <person name="Klingler M."/>
            <person name="Lorenzen M."/>
            <person name="Richards S."/>
            <person name="Roth S."/>
            <person name="Schroder R."/>
            <person name="Tautz D."/>
            <person name="Zdobnov E.M."/>
            <person name="Muzny D."/>
            <person name="Gibbs R.A."/>
            <person name="Weinstock G.M."/>
            <person name="Attaway T."/>
            <person name="Bell S."/>
            <person name="Buhay C.J."/>
            <person name="Chandrabose M.N."/>
            <person name="Chavez D."/>
            <person name="Clerk-Blankenburg K.P."/>
            <person name="Cree A."/>
            <person name="Dao M."/>
            <person name="Davis C."/>
            <person name="Chacko J."/>
            <person name="Dinh H."/>
            <person name="Dugan-Rocha S."/>
            <person name="Fowler G."/>
            <person name="Garner T.T."/>
            <person name="Garnes J."/>
            <person name="Gnirke A."/>
            <person name="Hawes A."/>
            <person name="Hernandez J."/>
            <person name="Hines S."/>
            <person name="Holder M."/>
            <person name="Hume J."/>
            <person name="Jhangiani S.N."/>
            <person name="Joshi V."/>
            <person name="Khan Z.M."/>
            <person name="Jackson L."/>
            <person name="Kovar C."/>
            <person name="Kowis A."/>
            <person name="Lee S."/>
            <person name="Lewis L.R."/>
            <person name="Margolis J."/>
            <person name="Morgan M."/>
            <person name="Nazareth L.V."/>
            <person name="Nguyen N."/>
            <person name="Okwuonu G."/>
            <person name="Parker D."/>
            <person name="Richards S."/>
            <person name="Ruiz S.J."/>
            <person name="Santibanez J."/>
            <person name="Savard J."/>
            <person name="Scherer S.E."/>
            <person name="Schneider B."/>
            <person name="Sodergren E."/>
            <person name="Tautz D."/>
            <person name="Vattahil S."/>
            <person name="Villasana D."/>
            <person name="White C.S."/>
            <person name="Wright R."/>
            <person name="Park Y."/>
            <person name="Beeman R.W."/>
            <person name="Lord J."/>
            <person name="Oppert B."/>
            <person name="Lorenzen M."/>
            <person name="Brown S."/>
            <person name="Wang L."/>
            <person name="Savard J."/>
            <person name="Tautz D."/>
            <person name="Richards S."/>
            <person name="Weinstock G."/>
            <person name="Gibbs R.A."/>
            <person name="Liu Y."/>
            <person name="Worley K."/>
            <person name="Weinstock G."/>
            <person name="Elsik C.G."/>
            <person name="Reese J.T."/>
            <person name="Elhaik E."/>
            <person name="Landan G."/>
            <person name="Graur D."/>
            <person name="Arensburger P."/>
            <person name="Atkinson P."/>
            <person name="Beeman R.W."/>
            <person name="Beidler J."/>
            <person name="Brown S.J."/>
            <person name="Demuth J.P."/>
            <person name="Drury D.W."/>
            <person name="Du Y.Z."/>
            <person name="Fujiwara H."/>
            <person name="Lorenzen M."/>
            <person name="Maselli V."/>
            <person name="Osanai M."/>
            <person name="Park Y."/>
            <person name="Robertson H.M."/>
            <person name="Tu Z."/>
            <person name="Wang J.J."/>
            <person name="Wang S."/>
            <person name="Richards S."/>
            <person name="Song H."/>
            <person name="Zhang L."/>
            <person name="Sodergren E."/>
            <person name="Werner D."/>
            <person name="Stanke M."/>
            <person name="Morgenstern B."/>
            <person name="Solovyev V."/>
            <person name="Kosarev P."/>
            <person name="Brown G."/>
            <person name="Chen H.C."/>
            <person name="Ermolaeva O."/>
            <person name="Hlavina W."/>
            <person name="Kapustin Y."/>
            <person name="Kiryutin B."/>
            <person name="Kitts P."/>
            <person name="Maglott D."/>
            <person name="Pruitt K."/>
            <person name="Sapojnikov V."/>
            <person name="Souvorov A."/>
            <person name="Mackey A.J."/>
            <person name="Waterhouse R.M."/>
            <person name="Wyder S."/>
            <person name="Zdobnov E.M."/>
            <person name="Zdobnov E.M."/>
            <person name="Wyder S."/>
            <person name="Kriventseva E.V."/>
            <person name="Kadowaki T."/>
            <person name="Bork P."/>
            <person name="Aranda M."/>
            <person name="Bao R."/>
            <person name="Beermann A."/>
            <person name="Berns N."/>
            <person name="Bolognesi R."/>
            <person name="Bonneton F."/>
            <person name="Bopp D."/>
            <person name="Brown S.J."/>
            <person name="Bucher G."/>
            <person name="Butts T."/>
            <person name="Chaumot A."/>
            <person name="Denell R.E."/>
            <person name="Ferrier D.E."/>
            <person name="Friedrich M."/>
            <person name="Gordon C.M."/>
            <person name="Jindra M."/>
            <person name="Klingler M."/>
            <person name="Lan Q."/>
            <person name="Lattorff H.M."/>
            <person name="Laudet V."/>
            <person name="von Levetsow C."/>
            <person name="Liu Z."/>
            <person name="Lutz R."/>
            <person name="Lynch J.A."/>
            <person name="da Fonseca R.N."/>
            <person name="Posnien N."/>
            <person name="Reuter R."/>
            <person name="Roth S."/>
            <person name="Savard J."/>
            <person name="Schinko J.B."/>
            <person name="Schmitt C."/>
            <person name="Schoppmeier M."/>
            <person name="Schroder R."/>
            <person name="Shippy T.D."/>
            <person name="Simonnet F."/>
            <person name="Marques-Souza H."/>
            <person name="Tautz D."/>
            <person name="Tomoyasu Y."/>
            <person name="Trauner J."/>
            <person name="Van der Zee M."/>
            <person name="Vervoort M."/>
            <person name="Wittkopp N."/>
            <person name="Wimmer E.A."/>
            <person name="Yang X."/>
            <person name="Jones A.K."/>
            <person name="Sattelle D.B."/>
            <person name="Ebert P.R."/>
            <person name="Nelson D."/>
            <person name="Scott J.G."/>
            <person name="Beeman R.W."/>
            <person name="Muthukrishnan S."/>
            <person name="Kramer K.J."/>
            <person name="Arakane Y."/>
            <person name="Beeman R.W."/>
            <person name="Zhu Q."/>
            <person name="Hogenkamp D."/>
            <person name="Dixit R."/>
            <person name="Oppert B."/>
            <person name="Jiang H."/>
            <person name="Zou Z."/>
            <person name="Marshall J."/>
            <person name="Elpidina E."/>
            <person name="Vinokurov K."/>
            <person name="Oppert C."/>
            <person name="Zou Z."/>
            <person name="Evans J."/>
            <person name="Lu Z."/>
            <person name="Zhao P."/>
            <person name="Sumathipala N."/>
            <person name="Altincicek B."/>
            <person name="Vilcinskas A."/>
            <person name="Williams M."/>
            <person name="Hultmark D."/>
            <person name="Hetru C."/>
            <person name="Jiang H."/>
            <person name="Grimmelikhuijzen C.J."/>
            <person name="Hauser F."/>
            <person name="Cazzamali G."/>
            <person name="Williamson M."/>
            <person name="Park Y."/>
            <person name="Li B."/>
            <person name="Tanaka Y."/>
            <person name="Predel R."/>
            <person name="Neupert S."/>
            <person name="Schachtner J."/>
            <person name="Verleyen P."/>
            <person name="Raible F."/>
            <person name="Bork P."/>
            <person name="Friedrich M."/>
            <person name="Walden K.K."/>
            <person name="Robertson H.M."/>
            <person name="Angeli S."/>
            <person name="Foret S."/>
            <person name="Bucher G."/>
            <person name="Schuetz S."/>
            <person name="Maleszka R."/>
            <person name="Wimmer E.A."/>
            <person name="Beeman R.W."/>
            <person name="Lorenzen M."/>
            <person name="Tomoyasu Y."/>
            <person name="Miller S.C."/>
            <person name="Grossmann D."/>
            <person name="Bucher G."/>
        </authorList>
    </citation>
    <scope>NUCLEOTIDE SEQUENCE [LARGE SCALE GENOMIC DNA]</scope>
    <source>
        <strain evidence="4 5">Georgia GA2</strain>
    </source>
</reference>